<proteinExistence type="predicted"/>
<evidence type="ECO:0000313" key="1">
    <source>
        <dbReference type="EMBL" id="PJG86208.1"/>
    </source>
</evidence>
<dbReference type="AlphaFoldDB" id="A0A2M8S532"/>
<keyword evidence="2" id="KW-1185">Reference proteome</keyword>
<protein>
    <submittedName>
        <fullName evidence="1">Uncharacterized protein</fullName>
    </submittedName>
</protein>
<name>A0A2M8S532_9PAST</name>
<accession>A0A2M8S532</accession>
<reference evidence="1 2" key="1">
    <citation type="submission" date="2017-11" db="EMBL/GenBank/DDBJ databases">
        <title>Reclassification of Bisgaard taxon 7 as Conservatibacter flavescens gen. nov., sp. nov.</title>
        <authorList>
            <person name="Christensen H."/>
        </authorList>
    </citation>
    <scope>NUCLEOTIDE SEQUENCE [LARGE SCALE GENOMIC DNA]</scope>
    <source>
        <strain evidence="1 2">7_4</strain>
    </source>
</reference>
<evidence type="ECO:0000313" key="2">
    <source>
        <dbReference type="Proteomes" id="UP000229329"/>
    </source>
</evidence>
<gene>
    <name evidence="1" type="ORF">CVP05_03285</name>
</gene>
<dbReference type="Proteomes" id="UP000229329">
    <property type="component" value="Unassembled WGS sequence"/>
</dbReference>
<dbReference type="EMBL" id="PHHA01000003">
    <property type="protein sequence ID" value="PJG86208.1"/>
    <property type="molecule type" value="Genomic_DNA"/>
</dbReference>
<sequence length="63" mass="7343">MVLTKKEQMKKALELLPHFNGLTAVDVNEVFFYVKAYINELQIVEFNEKDYSRIAQECDLGCD</sequence>
<comment type="caution">
    <text evidence="1">The sequence shown here is derived from an EMBL/GenBank/DDBJ whole genome shotgun (WGS) entry which is preliminary data.</text>
</comment>
<organism evidence="1 2">
    <name type="scientific">Conservatibacter flavescens</name>
    <dbReference type="NCBI Taxonomy" id="28161"/>
    <lineage>
        <taxon>Bacteria</taxon>
        <taxon>Pseudomonadati</taxon>
        <taxon>Pseudomonadota</taxon>
        <taxon>Gammaproteobacteria</taxon>
        <taxon>Pasteurellales</taxon>
        <taxon>Pasteurellaceae</taxon>
        <taxon>Conservatibacter</taxon>
    </lineage>
</organism>